<evidence type="ECO:0000256" key="12">
    <source>
        <dbReference type="ARBA" id="ARBA00023221"/>
    </source>
</evidence>
<dbReference type="GO" id="GO:0005506">
    <property type="term" value="F:iron ion binding"/>
    <property type="evidence" value="ECO:0007669"/>
    <property type="project" value="InterPro"/>
</dbReference>
<evidence type="ECO:0000256" key="4">
    <source>
        <dbReference type="ARBA" id="ARBA00022617"/>
    </source>
</evidence>
<dbReference type="Proteomes" id="UP000191039">
    <property type="component" value="Unassembled WGS sequence"/>
</dbReference>
<dbReference type="PANTHER" id="PTHR46696">
    <property type="entry name" value="P450, PUTATIVE (EUROFUNG)-RELATED"/>
    <property type="match status" value="1"/>
</dbReference>
<evidence type="ECO:0000313" key="19">
    <source>
        <dbReference type="EMBL" id="OPE45358.1"/>
    </source>
</evidence>
<dbReference type="GO" id="GO:0016042">
    <property type="term" value="P:lipid catabolic process"/>
    <property type="evidence" value="ECO:0007669"/>
    <property type="project" value="UniProtKB-KW"/>
</dbReference>
<comment type="pathway">
    <text evidence="13">Steroid metabolism; cholesterol degradation.</text>
</comment>
<keyword evidence="7 18" id="KW-0560">Oxidoreductase</keyword>
<keyword evidence="11" id="KW-1207">Sterol metabolism</keyword>
<dbReference type="OrthoDB" id="4168525at2"/>
<evidence type="ECO:0000313" key="21">
    <source>
        <dbReference type="Proteomes" id="UP000191039"/>
    </source>
</evidence>
<dbReference type="InterPro" id="IPR036396">
    <property type="entry name" value="Cyt_P450_sf"/>
</dbReference>
<gene>
    <name evidence="19" type="ORF">BV510_28355</name>
    <name evidence="20" type="ORF">CRI78_20675</name>
</gene>
<evidence type="ECO:0000256" key="13">
    <source>
        <dbReference type="ARBA" id="ARBA00049645"/>
    </source>
</evidence>
<evidence type="ECO:0000256" key="9">
    <source>
        <dbReference type="ARBA" id="ARBA00023033"/>
    </source>
</evidence>
<dbReference type="GO" id="GO:0004497">
    <property type="term" value="F:monooxygenase activity"/>
    <property type="evidence" value="ECO:0007669"/>
    <property type="project" value="UniProtKB-KW"/>
</dbReference>
<accession>A0A1Q4HIJ9</accession>
<dbReference type="EMBL" id="MIJD01000507">
    <property type="protein sequence ID" value="OPE45358.1"/>
    <property type="molecule type" value="Genomic_DNA"/>
</dbReference>
<keyword evidence="9 18" id="KW-0503">Monooxygenase</keyword>
<dbReference type="PRINTS" id="PR00385">
    <property type="entry name" value="P450"/>
</dbReference>
<keyword evidence="6" id="KW-0442">Lipid degradation</keyword>
<dbReference type="GO" id="GO:0008203">
    <property type="term" value="P:cholesterol metabolic process"/>
    <property type="evidence" value="ECO:0007669"/>
    <property type="project" value="UniProtKB-KW"/>
</dbReference>
<evidence type="ECO:0000256" key="1">
    <source>
        <dbReference type="ARBA" id="ARBA00001971"/>
    </source>
</evidence>
<reference evidence="19 21" key="1">
    <citation type="submission" date="2016-09" db="EMBL/GenBank/DDBJ databases">
        <title>genome sequences of unsequenced Mycobacteria.</title>
        <authorList>
            <person name="Greninger A.L."/>
            <person name="Jerome K.R."/>
            <person name="Mcnair B."/>
            <person name="Wallis C."/>
            <person name="Fang F."/>
        </authorList>
    </citation>
    <scope>NUCLEOTIDE SEQUENCE [LARGE SCALE GENOMIC DNA]</scope>
    <source>
        <strain evidence="19 21">BM1</strain>
    </source>
</reference>
<evidence type="ECO:0000256" key="16">
    <source>
        <dbReference type="ARBA" id="ARBA00082981"/>
    </source>
</evidence>
<keyword evidence="3" id="KW-0153">Cholesterol metabolism</keyword>
<keyword evidence="8 18" id="KW-0408">Iron</keyword>
<comment type="similarity">
    <text evidence="2 18">Belongs to the cytochrome P450 family.</text>
</comment>
<dbReference type="InterPro" id="IPR001128">
    <property type="entry name" value="Cyt_P450"/>
</dbReference>
<evidence type="ECO:0000256" key="10">
    <source>
        <dbReference type="ARBA" id="ARBA00023098"/>
    </source>
</evidence>
<evidence type="ECO:0000256" key="8">
    <source>
        <dbReference type="ARBA" id="ARBA00023004"/>
    </source>
</evidence>
<evidence type="ECO:0000313" key="20">
    <source>
        <dbReference type="EMBL" id="PEG52630.1"/>
    </source>
</evidence>
<reference evidence="20 22" key="2">
    <citation type="submission" date="2017-10" db="EMBL/GenBank/DDBJ databases">
        <title>The new phylogeny of genus Mycobacterium.</title>
        <authorList>
            <person name="Tortoli E."/>
            <person name="Trovato A."/>
            <person name="Cirillo D.M."/>
        </authorList>
    </citation>
    <scope>NUCLEOTIDE SEQUENCE [LARGE SCALE GENOMIC DNA]</scope>
    <source>
        <strain evidence="20 22">IP141170001</strain>
    </source>
</reference>
<evidence type="ECO:0000256" key="14">
    <source>
        <dbReference type="ARBA" id="ARBA00070775"/>
    </source>
</evidence>
<sequence length="410" mass="45802">MIEQEDAAAIVRDLVIGNVADPFPLYDRLREIGTGVHWSDVLGAWVVTRYDDVKAMVGSHEAFSSDTFFDGAPGIHNPDDPEQRRFISISSRQFIFQDPPTHTRIRSIFRHAFTKQAIKRWRATMEDVADEVLSRYRPGQELDIMPGLAADIPVAVIASMLGVPRERWGQLREWSESFGRTLDPGVQGPLRDQSIGTSLEMMDYLGDLLHQRRADPQDDLISLIATTAADDGERLTDEEAISQLTLLLAAGNDTTASLIGSAMTLLIDHPDVKQELKDDPSRIPVVIEEMLRFDPPFHLNFRKARRDAVFGGEQIKAGQMCFQVIAAANRDPRQFGDPNTFDITRDASKHLTFSHGIHFCVGAPLARMEGEVVLSKILERFPDFSAGSTPPVRRANNILARGWHSRPVTL</sequence>
<evidence type="ECO:0000256" key="18">
    <source>
        <dbReference type="RuleBase" id="RU000461"/>
    </source>
</evidence>
<keyword evidence="5 18" id="KW-0479">Metal-binding</keyword>
<evidence type="ECO:0000256" key="5">
    <source>
        <dbReference type="ARBA" id="ARBA00022723"/>
    </source>
</evidence>
<evidence type="ECO:0000313" key="22">
    <source>
        <dbReference type="Proteomes" id="UP000220340"/>
    </source>
</evidence>
<dbReference type="PRINTS" id="PR00359">
    <property type="entry name" value="BP450"/>
</dbReference>
<proteinExistence type="inferred from homology"/>
<dbReference type="AlphaFoldDB" id="A0A1Q4HIJ9"/>
<dbReference type="Proteomes" id="UP000220340">
    <property type="component" value="Unassembled WGS sequence"/>
</dbReference>
<name>A0A1Q4HIJ9_9MYCO</name>
<dbReference type="InterPro" id="IPR002397">
    <property type="entry name" value="Cyt_P450_B"/>
</dbReference>
<evidence type="ECO:0000256" key="7">
    <source>
        <dbReference type="ARBA" id="ARBA00023002"/>
    </source>
</evidence>
<evidence type="ECO:0000256" key="15">
    <source>
        <dbReference type="ARBA" id="ARBA00079588"/>
    </source>
</evidence>
<organism evidence="20 22">
    <name type="scientific">Mycolicibacterium diernhoferi</name>
    <dbReference type="NCBI Taxonomy" id="1801"/>
    <lineage>
        <taxon>Bacteria</taxon>
        <taxon>Bacillati</taxon>
        <taxon>Actinomycetota</taxon>
        <taxon>Actinomycetes</taxon>
        <taxon>Mycobacteriales</taxon>
        <taxon>Mycobacteriaceae</taxon>
        <taxon>Mycolicibacterium</taxon>
    </lineage>
</organism>
<protein>
    <recommendedName>
        <fullName evidence="14">Steroid C26-monooxygenase</fullName>
    </recommendedName>
    <alternativeName>
        <fullName evidence="15">Cholest-4-en-3-one C26-monooxygenase</fullName>
    </alternativeName>
    <alternativeName>
        <fullName evidence="17">Cholesterol C26-monooxygenase</fullName>
    </alternativeName>
    <alternativeName>
        <fullName evidence="16">Steroid C27-monooxygenase</fullName>
    </alternativeName>
</protein>
<comment type="cofactor">
    <cofactor evidence="1">
        <name>heme</name>
        <dbReference type="ChEBI" id="CHEBI:30413"/>
    </cofactor>
</comment>
<evidence type="ECO:0000256" key="17">
    <source>
        <dbReference type="ARBA" id="ARBA00083909"/>
    </source>
</evidence>
<dbReference type="PROSITE" id="PS00086">
    <property type="entry name" value="CYTOCHROME_P450"/>
    <property type="match status" value="1"/>
</dbReference>
<keyword evidence="22" id="KW-1185">Reference proteome</keyword>
<evidence type="ECO:0000256" key="2">
    <source>
        <dbReference type="ARBA" id="ARBA00010617"/>
    </source>
</evidence>
<dbReference type="PANTHER" id="PTHR46696:SF1">
    <property type="entry name" value="CYTOCHROME P450 YJIB-RELATED"/>
    <property type="match status" value="1"/>
</dbReference>
<dbReference type="Pfam" id="PF00067">
    <property type="entry name" value="p450"/>
    <property type="match status" value="1"/>
</dbReference>
<dbReference type="GO" id="GO:0016705">
    <property type="term" value="F:oxidoreductase activity, acting on paired donors, with incorporation or reduction of molecular oxygen"/>
    <property type="evidence" value="ECO:0007669"/>
    <property type="project" value="InterPro"/>
</dbReference>
<evidence type="ECO:0000256" key="3">
    <source>
        <dbReference type="ARBA" id="ARBA00022548"/>
    </source>
</evidence>
<dbReference type="EMBL" id="PDCR01000029">
    <property type="protein sequence ID" value="PEG52630.1"/>
    <property type="molecule type" value="Genomic_DNA"/>
</dbReference>
<keyword evidence="4 18" id="KW-0349">Heme</keyword>
<dbReference type="SUPFAM" id="SSF48264">
    <property type="entry name" value="Cytochrome P450"/>
    <property type="match status" value="1"/>
</dbReference>
<dbReference type="GO" id="GO:0020037">
    <property type="term" value="F:heme binding"/>
    <property type="evidence" value="ECO:0007669"/>
    <property type="project" value="InterPro"/>
</dbReference>
<dbReference type="FunFam" id="1.10.630.10:FF:000018">
    <property type="entry name" value="Cytochrome P450 monooxygenase"/>
    <property type="match status" value="1"/>
</dbReference>
<keyword evidence="10" id="KW-0443">Lipid metabolism</keyword>
<keyword evidence="12" id="KW-0753">Steroid metabolism</keyword>
<dbReference type="Gene3D" id="1.10.630.10">
    <property type="entry name" value="Cytochrome P450"/>
    <property type="match status" value="1"/>
</dbReference>
<dbReference type="CDD" id="cd20625">
    <property type="entry name" value="CYP164-like"/>
    <property type="match status" value="1"/>
</dbReference>
<evidence type="ECO:0000256" key="6">
    <source>
        <dbReference type="ARBA" id="ARBA00022963"/>
    </source>
</evidence>
<comment type="caution">
    <text evidence="20">The sequence shown here is derived from an EMBL/GenBank/DDBJ whole genome shotgun (WGS) entry which is preliminary data.</text>
</comment>
<evidence type="ECO:0000256" key="11">
    <source>
        <dbReference type="ARBA" id="ARBA00023166"/>
    </source>
</evidence>
<dbReference type="InterPro" id="IPR017972">
    <property type="entry name" value="Cyt_P450_CS"/>
</dbReference>
<dbReference type="STRING" id="1801.BRW64_08200"/>